<reference evidence="1" key="1">
    <citation type="submission" date="2021-10" db="EMBL/GenBank/DDBJ databases">
        <title>Tropical sea cucumber genome reveals ecological adaptation and Cuvierian tubules defense mechanism.</title>
        <authorList>
            <person name="Chen T."/>
        </authorList>
    </citation>
    <scope>NUCLEOTIDE SEQUENCE</scope>
    <source>
        <strain evidence="1">Nanhai2018</strain>
        <tissue evidence="1">Muscle</tissue>
    </source>
</reference>
<keyword evidence="2" id="KW-1185">Reference proteome</keyword>
<protein>
    <submittedName>
        <fullName evidence="1">Uncharacterized protein</fullName>
    </submittedName>
</protein>
<gene>
    <name evidence="1" type="ORF">HOLleu_13735</name>
</gene>
<accession>A0A9Q1C6Q1</accession>
<evidence type="ECO:0000313" key="2">
    <source>
        <dbReference type="Proteomes" id="UP001152320"/>
    </source>
</evidence>
<comment type="caution">
    <text evidence="1">The sequence shown here is derived from an EMBL/GenBank/DDBJ whole genome shotgun (WGS) entry which is preliminary data.</text>
</comment>
<proteinExistence type="predicted"/>
<evidence type="ECO:0000313" key="1">
    <source>
        <dbReference type="EMBL" id="KAJ8039662.1"/>
    </source>
</evidence>
<dbReference type="EMBL" id="JAIZAY010000006">
    <property type="protein sequence ID" value="KAJ8039662.1"/>
    <property type="molecule type" value="Genomic_DNA"/>
</dbReference>
<dbReference type="Proteomes" id="UP001152320">
    <property type="component" value="Chromosome 6"/>
</dbReference>
<dbReference type="AlphaFoldDB" id="A0A9Q1C6Q1"/>
<organism evidence="1 2">
    <name type="scientific">Holothuria leucospilota</name>
    <name type="common">Black long sea cucumber</name>
    <name type="synonym">Mertensiothuria leucospilota</name>
    <dbReference type="NCBI Taxonomy" id="206669"/>
    <lineage>
        <taxon>Eukaryota</taxon>
        <taxon>Metazoa</taxon>
        <taxon>Echinodermata</taxon>
        <taxon>Eleutherozoa</taxon>
        <taxon>Echinozoa</taxon>
        <taxon>Holothuroidea</taxon>
        <taxon>Aspidochirotacea</taxon>
        <taxon>Aspidochirotida</taxon>
        <taxon>Holothuriidae</taxon>
        <taxon>Holothuria</taxon>
    </lineage>
</organism>
<sequence length="204" mass="22737">MKEQVATSYSLFSVVIPVVLGAKEKHGVLPLHVFTNSTKKVLPPYFTNCQDITYVDSIEEKDDGTVTIRLGDDVLVYWVQKEVKYEGQNKVGKDFVKVFGEVIAATDYPLPFDWGCKFWGSHISFCQALHEVQCELAAVEGDVCALTSTSSSERLPTTTKMVNMTGIFRDMFPVLAETVPIESFEAELAKIEHITGITFPCLSR</sequence>
<name>A0A9Q1C6Q1_HOLLE</name>